<gene>
    <name evidence="8" type="ORF">OXH18_16795</name>
</gene>
<dbReference type="SUPFAM" id="SSF141523">
    <property type="entry name" value="L,D-transpeptidase catalytic domain-like"/>
    <property type="match status" value="1"/>
</dbReference>
<keyword evidence="2" id="KW-0808">Transferase</keyword>
<protein>
    <submittedName>
        <fullName evidence="8">L,D-transpeptidase</fullName>
    </submittedName>
</protein>
<sequence>MKSLRQGASFATLIGLCWSASALLTVRSTVVFAQEAFLSPRERAIAAQIDDLKQSDARWIVINLSNQQLNAWEGDTLVYSASVSTGRSDEPTPIGIFAIQQKSERAWMQGENYDIPNVPYAMFYSGSYAIHGAYWHEQFGSPVSSGCINLPVDQAAWLFGWADVGTTVIVQP</sequence>
<evidence type="ECO:0000313" key="9">
    <source>
        <dbReference type="Proteomes" id="UP001163152"/>
    </source>
</evidence>
<dbReference type="PANTHER" id="PTHR30582:SF2">
    <property type="entry name" value="L,D-TRANSPEPTIDASE YCIB-RELATED"/>
    <property type="match status" value="1"/>
</dbReference>
<evidence type="ECO:0000256" key="1">
    <source>
        <dbReference type="ARBA" id="ARBA00004752"/>
    </source>
</evidence>
<dbReference type="GO" id="GO:0071972">
    <property type="term" value="F:peptidoglycan L,D-transpeptidase activity"/>
    <property type="evidence" value="ECO:0007669"/>
    <property type="project" value="TreeGrafter"/>
</dbReference>
<comment type="pathway">
    <text evidence="1 6">Cell wall biogenesis; peptidoglycan biosynthesis.</text>
</comment>
<dbReference type="Proteomes" id="UP001163152">
    <property type="component" value="Chromosome"/>
</dbReference>
<dbReference type="PANTHER" id="PTHR30582">
    <property type="entry name" value="L,D-TRANSPEPTIDASE"/>
    <property type="match status" value="1"/>
</dbReference>
<dbReference type="EMBL" id="CP113797">
    <property type="protein sequence ID" value="WAL58823.1"/>
    <property type="molecule type" value="Genomic_DNA"/>
</dbReference>
<dbReference type="InterPro" id="IPR038063">
    <property type="entry name" value="Transpep_catalytic_dom"/>
</dbReference>
<dbReference type="GO" id="GO:0018104">
    <property type="term" value="P:peptidoglycan-protein cross-linking"/>
    <property type="evidence" value="ECO:0007669"/>
    <property type="project" value="TreeGrafter"/>
</dbReference>
<proteinExistence type="predicted"/>
<dbReference type="KEGG" id="tsin:OXH18_16795"/>
<dbReference type="GO" id="GO:0008360">
    <property type="term" value="P:regulation of cell shape"/>
    <property type="evidence" value="ECO:0007669"/>
    <property type="project" value="UniProtKB-UniRule"/>
</dbReference>
<evidence type="ECO:0000256" key="2">
    <source>
        <dbReference type="ARBA" id="ARBA00022679"/>
    </source>
</evidence>
<evidence type="ECO:0000256" key="4">
    <source>
        <dbReference type="ARBA" id="ARBA00022984"/>
    </source>
</evidence>
<dbReference type="Gene3D" id="2.40.440.10">
    <property type="entry name" value="L,D-transpeptidase catalytic domain-like"/>
    <property type="match status" value="1"/>
</dbReference>
<dbReference type="Pfam" id="PF03734">
    <property type="entry name" value="YkuD"/>
    <property type="match status" value="1"/>
</dbReference>
<name>A0A9E8ZCE2_9CYAN</name>
<feature type="active site" description="Proton donor/acceptor" evidence="6">
    <location>
        <position position="131"/>
    </location>
</feature>
<keyword evidence="3 6" id="KW-0133">Cell shape</keyword>
<accession>A0A9E8ZCE2</accession>
<evidence type="ECO:0000313" key="8">
    <source>
        <dbReference type="EMBL" id="WAL58823.1"/>
    </source>
</evidence>
<dbReference type="InterPro" id="IPR050979">
    <property type="entry name" value="LD-transpeptidase"/>
</dbReference>
<evidence type="ECO:0000256" key="3">
    <source>
        <dbReference type="ARBA" id="ARBA00022960"/>
    </source>
</evidence>
<evidence type="ECO:0000256" key="6">
    <source>
        <dbReference type="PROSITE-ProRule" id="PRU01373"/>
    </source>
</evidence>
<dbReference type="RefSeq" id="WP_268608256.1">
    <property type="nucleotide sequence ID" value="NZ_CP113797.1"/>
</dbReference>
<keyword evidence="5 6" id="KW-0961">Cell wall biogenesis/degradation</keyword>
<evidence type="ECO:0000259" key="7">
    <source>
        <dbReference type="PROSITE" id="PS52029"/>
    </source>
</evidence>
<dbReference type="GO" id="GO:0071555">
    <property type="term" value="P:cell wall organization"/>
    <property type="evidence" value="ECO:0007669"/>
    <property type="project" value="UniProtKB-UniRule"/>
</dbReference>
<feature type="active site" description="Nucleophile" evidence="6">
    <location>
        <position position="147"/>
    </location>
</feature>
<dbReference type="CDD" id="cd16913">
    <property type="entry name" value="YkuD_like"/>
    <property type="match status" value="1"/>
</dbReference>
<dbReference type="InterPro" id="IPR005490">
    <property type="entry name" value="LD_TPept_cat_dom"/>
</dbReference>
<reference evidence="8" key="1">
    <citation type="submission" date="2022-12" db="EMBL/GenBank/DDBJ databases">
        <title>Polyphasic identification of a Novel Hot-Spring Cyanobacterium Ocullathermofonsia sinensis gen nov. sp. nov. and Genomic Insights on its Adaptations to the Thermal Habitat.</title>
        <authorList>
            <person name="Daroch M."/>
            <person name="Tang J."/>
            <person name="Jiang Y."/>
        </authorList>
    </citation>
    <scope>NUCLEOTIDE SEQUENCE</scope>
    <source>
        <strain evidence="8">PKUAC-SCTA174</strain>
    </source>
</reference>
<keyword evidence="9" id="KW-1185">Reference proteome</keyword>
<feature type="domain" description="L,D-TPase catalytic" evidence="7">
    <location>
        <begin position="58"/>
        <end position="171"/>
    </location>
</feature>
<dbReference type="PROSITE" id="PS52029">
    <property type="entry name" value="LD_TPASE"/>
    <property type="match status" value="1"/>
</dbReference>
<dbReference type="GO" id="GO:0016740">
    <property type="term" value="F:transferase activity"/>
    <property type="evidence" value="ECO:0007669"/>
    <property type="project" value="UniProtKB-KW"/>
</dbReference>
<evidence type="ECO:0000256" key="5">
    <source>
        <dbReference type="ARBA" id="ARBA00023316"/>
    </source>
</evidence>
<keyword evidence="4 6" id="KW-0573">Peptidoglycan synthesis</keyword>
<dbReference type="GO" id="GO:0005576">
    <property type="term" value="C:extracellular region"/>
    <property type="evidence" value="ECO:0007669"/>
    <property type="project" value="TreeGrafter"/>
</dbReference>
<organism evidence="8 9">
    <name type="scientific">Thermocoleostomius sinensis A174</name>
    <dbReference type="NCBI Taxonomy" id="2016057"/>
    <lineage>
        <taxon>Bacteria</taxon>
        <taxon>Bacillati</taxon>
        <taxon>Cyanobacteriota</taxon>
        <taxon>Cyanophyceae</taxon>
        <taxon>Oculatellales</taxon>
        <taxon>Oculatellaceae</taxon>
        <taxon>Thermocoleostomius</taxon>
    </lineage>
</organism>
<dbReference type="AlphaFoldDB" id="A0A9E8ZCE2"/>